<keyword evidence="3" id="KW-1185">Reference proteome</keyword>
<gene>
    <name evidence="2" type="ORF">GCM10022200_27590</name>
</gene>
<protein>
    <submittedName>
        <fullName evidence="2">NAD(P)H-binding protein</fullName>
    </submittedName>
</protein>
<accession>A0ABP7AXD0</accession>
<dbReference type="InterPro" id="IPR016040">
    <property type="entry name" value="NAD(P)-bd_dom"/>
</dbReference>
<evidence type="ECO:0000259" key="1">
    <source>
        <dbReference type="Pfam" id="PF13460"/>
    </source>
</evidence>
<feature type="domain" description="NAD(P)-binding" evidence="1">
    <location>
        <begin position="44"/>
        <end position="170"/>
    </location>
</feature>
<dbReference type="Gene3D" id="3.40.50.720">
    <property type="entry name" value="NAD(P)-binding Rossmann-like Domain"/>
    <property type="match status" value="1"/>
</dbReference>
<dbReference type="RefSeq" id="WP_344739527.1">
    <property type="nucleotide sequence ID" value="NZ_BAAAYU010000005.1"/>
</dbReference>
<dbReference type="InterPro" id="IPR036291">
    <property type="entry name" value="NAD(P)-bd_dom_sf"/>
</dbReference>
<proteinExistence type="predicted"/>
<organism evidence="2 3">
    <name type="scientific">Microbacterium awajiense</name>
    <dbReference type="NCBI Taxonomy" id="415214"/>
    <lineage>
        <taxon>Bacteria</taxon>
        <taxon>Bacillati</taxon>
        <taxon>Actinomycetota</taxon>
        <taxon>Actinomycetes</taxon>
        <taxon>Micrococcales</taxon>
        <taxon>Microbacteriaceae</taxon>
        <taxon>Microbacterium</taxon>
    </lineage>
</organism>
<reference evidence="3" key="1">
    <citation type="journal article" date="2019" name="Int. J. Syst. Evol. Microbiol.">
        <title>The Global Catalogue of Microorganisms (GCM) 10K type strain sequencing project: providing services to taxonomists for standard genome sequencing and annotation.</title>
        <authorList>
            <consortium name="The Broad Institute Genomics Platform"/>
            <consortium name="The Broad Institute Genome Sequencing Center for Infectious Disease"/>
            <person name="Wu L."/>
            <person name="Ma J."/>
        </authorList>
    </citation>
    <scope>NUCLEOTIDE SEQUENCE [LARGE SCALE GENOMIC DNA]</scope>
    <source>
        <strain evidence="3">JCM 16544</strain>
    </source>
</reference>
<comment type="caution">
    <text evidence="2">The sequence shown here is derived from an EMBL/GenBank/DDBJ whole genome shotgun (WGS) entry which is preliminary data.</text>
</comment>
<evidence type="ECO:0000313" key="3">
    <source>
        <dbReference type="Proteomes" id="UP001501697"/>
    </source>
</evidence>
<evidence type="ECO:0000313" key="2">
    <source>
        <dbReference type="EMBL" id="GAA3642303.1"/>
    </source>
</evidence>
<dbReference type="SUPFAM" id="SSF51735">
    <property type="entry name" value="NAD(P)-binding Rossmann-fold domains"/>
    <property type="match status" value="1"/>
</dbReference>
<name>A0ABP7AXD0_9MICO</name>
<sequence>MRIAVAGGTGMVGAHVVELARHRDHDAVVLARSHGVDLISGIGLGEALAGVDVVIDVSNVSTLRTDASVSFFAGAAKSLLTAERAAGIGHHVALSIVGADAAPEGYYAGKLVQERLIEAGEVPWTILRATQFHEFAAMLYVTAKVGSVRVAPRGRLQPIAAREVAAHLLDLAEGKPVGRAAEIAGPREESLTAMVRTYASAVGYRRRIPSVALPGALGRAQRDGSLLPGPGAILGHQTFDQWIDALPDA</sequence>
<dbReference type="EMBL" id="BAAAYU010000005">
    <property type="protein sequence ID" value="GAA3642303.1"/>
    <property type="molecule type" value="Genomic_DNA"/>
</dbReference>
<dbReference type="Proteomes" id="UP001501697">
    <property type="component" value="Unassembled WGS sequence"/>
</dbReference>
<dbReference type="Pfam" id="PF13460">
    <property type="entry name" value="NAD_binding_10"/>
    <property type="match status" value="1"/>
</dbReference>